<dbReference type="Pfam" id="PF12652">
    <property type="entry name" value="CotJB"/>
    <property type="match status" value="1"/>
</dbReference>
<accession>A0A2N0UZ78</accession>
<gene>
    <name evidence="2" type="ORF">RBATCC27255_00511</name>
</gene>
<sequence>MRDLTEREILLKKISTYEFAALDLQIYLDTHPHDTAMIQKMNGFKEKLKPLVEEYEEKFGPLKKSMTSTNMWCWIKGPWPWENEEDC</sequence>
<reference evidence="2" key="1">
    <citation type="journal article" date="2018" name="Environ. Microbiol.">
        <title>Sporulation capability and amylosome conservation among diverse human colonic and rumen isolates of the keystone starch-degrader Ruminococcus bromii.</title>
        <authorList>
            <person name="Mukhopadhya I."/>
            <person name="Morais S."/>
            <person name="Laverde-Gomez J."/>
            <person name="Sheridan P.O."/>
            <person name="Walker A.W."/>
            <person name="Kelly W."/>
            <person name="Klieve A.V."/>
            <person name="Ouwerkerk D."/>
            <person name="Duncan S.H."/>
            <person name="Louis P."/>
            <person name="Koropatkin N."/>
            <person name="Cockburn D."/>
            <person name="Kibler R."/>
            <person name="Cooper P.J."/>
            <person name="Sandoval C."/>
            <person name="Crost E."/>
            <person name="Juge N."/>
            <person name="Bayer E.A."/>
            <person name="Flint H.J."/>
        </authorList>
    </citation>
    <scope>NUCLEOTIDE SEQUENCE [LARGE SCALE GENOMIC DNA]</scope>
    <source>
        <strain evidence="2">ATCC 27255</strain>
    </source>
</reference>
<dbReference type="Proteomes" id="UP000233425">
    <property type="component" value="Unassembled WGS sequence"/>
</dbReference>
<organism evidence="2 3">
    <name type="scientific">Ruminococcus bromii</name>
    <dbReference type="NCBI Taxonomy" id="40518"/>
    <lineage>
        <taxon>Bacteria</taxon>
        <taxon>Bacillati</taxon>
        <taxon>Bacillota</taxon>
        <taxon>Clostridia</taxon>
        <taxon>Eubacteriales</taxon>
        <taxon>Oscillospiraceae</taxon>
        <taxon>Ruminococcus</taxon>
    </lineage>
</organism>
<feature type="domain" description="Protein CotJB" evidence="1">
    <location>
        <begin position="10"/>
        <end position="82"/>
    </location>
</feature>
<proteinExistence type="predicted"/>
<dbReference type="RefSeq" id="WP_278418411.1">
    <property type="nucleotide sequence ID" value="NZ_CAKMVP010000003.1"/>
</dbReference>
<dbReference type="PIRSF" id="PIRSF010606">
    <property type="entry name" value="Spore_coat_CotJB"/>
    <property type="match status" value="1"/>
</dbReference>
<protein>
    <submittedName>
        <fullName evidence="2">CotJB protein</fullName>
    </submittedName>
</protein>
<evidence type="ECO:0000313" key="3">
    <source>
        <dbReference type="Proteomes" id="UP000233425"/>
    </source>
</evidence>
<comment type="caution">
    <text evidence="2">The sequence shown here is derived from an EMBL/GenBank/DDBJ whole genome shotgun (WGS) entry which is preliminary data.</text>
</comment>
<evidence type="ECO:0000259" key="1">
    <source>
        <dbReference type="Pfam" id="PF12652"/>
    </source>
</evidence>
<dbReference type="InterPro" id="IPR024207">
    <property type="entry name" value="CotJB_dom"/>
</dbReference>
<name>A0A2N0UZ78_9FIRM</name>
<evidence type="ECO:0000313" key="2">
    <source>
        <dbReference type="EMBL" id="PKD32301.1"/>
    </source>
</evidence>
<dbReference type="EMBL" id="NNSR01000028">
    <property type="protein sequence ID" value="PKD32301.1"/>
    <property type="molecule type" value="Genomic_DNA"/>
</dbReference>
<keyword evidence="3" id="KW-1185">Reference proteome</keyword>
<dbReference type="InterPro" id="IPR016571">
    <property type="entry name" value="Spore_coat_assembly_CotJB"/>
</dbReference>
<dbReference type="GeneID" id="93767852"/>
<dbReference type="AlphaFoldDB" id="A0A2N0UZ78"/>